<dbReference type="Proteomes" id="UP000298656">
    <property type="component" value="Chromosome 2"/>
</dbReference>
<feature type="region of interest" description="Disordered" evidence="1">
    <location>
        <begin position="72"/>
        <end position="108"/>
    </location>
</feature>
<keyword evidence="2" id="KW-0732">Signal</keyword>
<dbReference type="AlphaFoldDB" id="A0A4P8IWH4"/>
<reference evidence="3 4" key="1">
    <citation type="submission" date="2019-05" db="EMBL/GenBank/DDBJ databases">
        <title>Burkholderia sp. DHOD12, isolated from subtropical forest soil.</title>
        <authorList>
            <person name="Gao Z.-H."/>
            <person name="Qiu L.-H."/>
        </authorList>
    </citation>
    <scope>NUCLEOTIDE SEQUENCE [LARGE SCALE GENOMIC DNA]</scope>
    <source>
        <strain evidence="3 4">DHOD12</strain>
    </source>
</reference>
<proteinExistence type="predicted"/>
<keyword evidence="4" id="KW-1185">Reference proteome</keyword>
<feature type="signal peptide" evidence="2">
    <location>
        <begin position="1"/>
        <end position="22"/>
    </location>
</feature>
<dbReference type="RefSeq" id="WP_137335418.1">
    <property type="nucleotide sequence ID" value="NZ_CP040078.1"/>
</dbReference>
<name>A0A4P8IWH4_9BURK</name>
<dbReference type="KEGG" id="tvl:FAZ95_26225"/>
<evidence type="ECO:0000313" key="3">
    <source>
        <dbReference type="EMBL" id="QCP52647.1"/>
    </source>
</evidence>
<accession>A0A4P8IWH4</accession>
<evidence type="ECO:0000256" key="2">
    <source>
        <dbReference type="SAM" id="SignalP"/>
    </source>
</evidence>
<dbReference type="OrthoDB" id="9111896at2"/>
<protein>
    <submittedName>
        <fullName evidence="3">DUF4148 domain-containing protein</fullName>
    </submittedName>
</protein>
<feature type="chain" id="PRO_5020241224" evidence="2">
    <location>
        <begin position="23"/>
        <end position="108"/>
    </location>
</feature>
<dbReference type="EMBL" id="CP040078">
    <property type="protein sequence ID" value="QCP52647.1"/>
    <property type="molecule type" value="Genomic_DNA"/>
</dbReference>
<evidence type="ECO:0000256" key="1">
    <source>
        <dbReference type="SAM" id="MobiDB-lite"/>
    </source>
</evidence>
<feature type="compositionally biased region" description="Low complexity" evidence="1">
    <location>
        <begin position="82"/>
        <end position="101"/>
    </location>
</feature>
<evidence type="ECO:0000313" key="4">
    <source>
        <dbReference type="Proteomes" id="UP000298656"/>
    </source>
</evidence>
<dbReference type="Pfam" id="PF13663">
    <property type="entry name" value="DUF4148"/>
    <property type="match status" value="1"/>
</dbReference>
<organism evidence="3 4">
    <name type="scientific">Trinickia violacea</name>
    <dbReference type="NCBI Taxonomy" id="2571746"/>
    <lineage>
        <taxon>Bacteria</taxon>
        <taxon>Pseudomonadati</taxon>
        <taxon>Pseudomonadota</taxon>
        <taxon>Betaproteobacteria</taxon>
        <taxon>Burkholderiales</taxon>
        <taxon>Burkholderiaceae</taxon>
        <taxon>Trinickia</taxon>
    </lineage>
</organism>
<gene>
    <name evidence="3" type="ORF">FAZ95_26225</name>
</gene>
<dbReference type="InterPro" id="IPR025421">
    <property type="entry name" value="DUF4148"/>
</dbReference>
<sequence length="108" mass="11158">MKLVILAVTATSALAVSLAAYAQSDTQAPVTRAQVRAELQQLEQAGYTPSMGENFNYPQDIQAAEARVAAQKGSTEYGGVKSGSSATGSPATVSPASPTSPESQVYDY</sequence>